<dbReference type="SUPFAM" id="SSF56925">
    <property type="entry name" value="OMPA-like"/>
    <property type="match status" value="1"/>
</dbReference>
<dbReference type="GO" id="GO:0044384">
    <property type="term" value="C:host outer membrane"/>
    <property type="evidence" value="ECO:0007669"/>
    <property type="project" value="InterPro"/>
</dbReference>
<dbReference type="eggNOG" id="COG3637">
    <property type="taxonomic scope" value="Bacteria"/>
</dbReference>
<reference evidence="3 4" key="1">
    <citation type="submission" date="2012-02" db="EMBL/GenBank/DDBJ databases">
        <title>Improved High-Quality Draft genome of Joostella marina DSM 19592.</title>
        <authorList>
            <consortium name="US DOE Joint Genome Institute (JGI-PGF)"/>
            <person name="Lucas S."/>
            <person name="Copeland A."/>
            <person name="Lapidus A."/>
            <person name="Bruce D."/>
            <person name="Goodwin L."/>
            <person name="Pitluck S."/>
            <person name="Peters L."/>
            <person name="Chertkov O."/>
            <person name="Ovchinnikova G."/>
            <person name="Kyrpides N."/>
            <person name="Mavromatis K."/>
            <person name="Detter J.C."/>
            <person name="Han C."/>
            <person name="Land M."/>
            <person name="Hauser L."/>
            <person name="Markowitz V."/>
            <person name="Cheng J.-F."/>
            <person name="Hugenholtz P."/>
            <person name="Woyke T."/>
            <person name="Wu D."/>
            <person name="Tindall B."/>
            <person name="Brambilla E."/>
            <person name="Klenk H.-P."/>
            <person name="Eisen J.A."/>
        </authorList>
    </citation>
    <scope>NUCLEOTIDE SEQUENCE [LARGE SCALE GENOMIC DNA]</scope>
    <source>
        <strain evidence="3 4">DSM 19592</strain>
    </source>
</reference>
<evidence type="ECO:0000256" key="1">
    <source>
        <dbReference type="SAM" id="SignalP"/>
    </source>
</evidence>
<keyword evidence="4" id="KW-1185">Reference proteome</keyword>
<dbReference type="AlphaFoldDB" id="I3C771"/>
<dbReference type="Proteomes" id="UP000004690">
    <property type="component" value="Unassembled WGS sequence"/>
</dbReference>
<dbReference type="Pfam" id="PF13568">
    <property type="entry name" value="OMP_b-brl_2"/>
    <property type="match status" value="1"/>
</dbReference>
<organism evidence="3 4">
    <name type="scientific">Galbibacter orientalis DSM 19592</name>
    <dbReference type="NCBI Taxonomy" id="926559"/>
    <lineage>
        <taxon>Bacteria</taxon>
        <taxon>Pseudomonadati</taxon>
        <taxon>Bacteroidota</taxon>
        <taxon>Flavobacteriia</taxon>
        <taxon>Flavobacteriales</taxon>
        <taxon>Flavobacteriaceae</taxon>
        <taxon>Galbibacter</taxon>
    </lineage>
</organism>
<evidence type="ECO:0000313" key="3">
    <source>
        <dbReference type="EMBL" id="EIJ39464.1"/>
    </source>
</evidence>
<feature type="signal peptide" evidence="1">
    <location>
        <begin position="1"/>
        <end position="22"/>
    </location>
</feature>
<accession>I3C771</accession>
<dbReference type="PROSITE" id="PS00695">
    <property type="entry name" value="ENT_VIR_OMP_2"/>
    <property type="match status" value="1"/>
</dbReference>
<sequence length="209" mass="23406">MKKLFFLTVAMLGFITTTYAQKINYGIKAGTNFSNISGDTEVDNYRVGLYGGLFVEVGLTDRISIQPEVLYSSQGAHETFKTFDASGVSSEEYTLRLEYLNVPVMFKYKIYNGLNVQVGPQVGFLLNADQKTEVGSYGYTLYDETENINEYITDVNFGVNFGLGYEFNNGLFFDGRYNLGAINIAQEDNLSKGTELKNHTFQVGVGYKF</sequence>
<dbReference type="OrthoDB" id="947434at2"/>
<protein>
    <recommendedName>
        <fullName evidence="2">Outer membrane protein beta-barrel domain-containing protein</fullName>
    </recommendedName>
</protein>
<dbReference type="EMBL" id="JH651379">
    <property type="protein sequence ID" value="EIJ39464.1"/>
    <property type="molecule type" value="Genomic_DNA"/>
</dbReference>
<keyword evidence="1" id="KW-0732">Signal</keyword>
<evidence type="ECO:0000259" key="2">
    <source>
        <dbReference type="Pfam" id="PF13568"/>
    </source>
</evidence>
<dbReference type="InterPro" id="IPR011250">
    <property type="entry name" value="OMP/PagP_B-barrel"/>
</dbReference>
<dbReference type="Gene3D" id="2.40.160.20">
    <property type="match status" value="1"/>
</dbReference>
<feature type="domain" description="Outer membrane protein beta-barrel" evidence="2">
    <location>
        <begin position="20"/>
        <end position="184"/>
    </location>
</feature>
<evidence type="ECO:0000313" key="4">
    <source>
        <dbReference type="Proteomes" id="UP000004690"/>
    </source>
</evidence>
<dbReference type="InterPro" id="IPR000758">
    <property type="entry name" value="Enterovir_OMP"/>
</dbReference>
<dbReference type="RefSeq" id="WP_008612909.1">
    <property type="nucleotide sequence ID" value="NZ_JH651379.1"/>
</dbReference>
<gene>
    <name evidence="3" type="ORF">JoomaDRAFT_2485</name>
</gene>
<feature type="chain" id="PRO_5003668909" description="Outer membrane protein beta-barrel domain-containing protein" evidence="1">
    <location>
        <begin position="23"/>
        <end position="209"/>
    </location>
</feature>
<dbReference type="InterPro" id="IPR025665">
    <property type="entry name" value="Beta-barrel_OMP_2"/>
</dbReference>
<dbReference type="HOGENOM" id="CLU_082049_4_1_10"/>
<name>I3C771_9FLAO</name>
<dbReference type="STRING" id="926559.JoomaDRAFT_2485"/>
<proteinExistence type="predicted"/>